<evidence type="ECO:0000313" key="5">
    <source>
        <dbReference type="EMBL" id="OUS11099.1"/>
    </source>
</evidence>
<sequence>MKKLVFLIIVLISATSYAQDMSAGFTYLETGKYSEAQEFFANILESYPTNKTARLCYGRALGLNGHTVEAKELFTKLQADYPTDFEVSLNVAESLLWNKDYEDAKTMYVNLVQQDSTSFPATLGYANTLSNLKEYDNALLYVNKALEILPGNANAMVSRKYMKLGKAAQVLVFQDYETAIALLKQNLQDFPNDNDSTMSLANVYVTSQDFEKANEVYNSLENPVAGLIGQSLVAHLMQKDKNALELATKATGLAQNDSIKMMDSQERYVQALIWNGKYKQARTHIDSLTAQLGSNSRMVALSASLSMYTGKTNKGIDYYKTILAKDSTSFTGNLGIANAYRGQGNLSKAYEYAQKTLSYYPEQKDAKALIATIDNTLTPSVNTTAAYTRDNGDNEAYGASINTTIPFSDRFTTSLNYSYRTTENMTQGNMANNTNIVLGAKYRIKNNTWIENTVGFTKADADTNSYTDVNGSIFLKTQPFALQNLEIGYSRELQNFNAALIDEKIFLNNYMLNYNMGTTFNLGWYTGLMHTQQTDGNSRNLLFTSLYYTFTKSPALKGGINYQYLSYAEQIPEQYFSPSKYQAVEAFLDLNGTAGKWSYNANVAGGYQFVENDDATTLLRAEGRATYSLSPRLQLGAYGKYSNIASATAAGFEFTEVGISLRLLVGKGKLFQF</sequence>
<protein>
    <submittedName>
        <fullName evidence="5">Uncharacterized protein</fullName>
    </submittedName>
</protein>
<evidence type="ECO:0000313" key="6">
    <source>
        <dbReference type="Proteomes" id="UP000196102"/>
    </source>
</evidence>
<comment type="caution">
    <text evidence="5">The sequence shown here is derived from an EMBL/GenBank/DDBJ whole genome shotgun (WGS) entry which is preliminary data.</text>
</comment>
<keyword evidence="4" id="KW-0732">Signal</keyword>
<dbReference type="RefSeq" id="WP_303687676.1">
    <property type="nucleotide sequence ID" value="NZ_CAJXYO010000042.1"/>
</dbReference>
<dbReference type="PANTHER" id="PTHR45586:SF1">
    <property type="entry name" value="LIPOPOLYSACCHARIDE ASSEMBLY PROTEIN B"/>
    <property type="match status" value="1"/>
</dbReference>
<keyword evidence="1" id="KW-0677">Repeat</keyword>
<dbReference type="PROSITE" id="PS50005">
    <property type="entry name" value="TPR"/>
    <property type="match status" value="1"/>
</dbReference>
<dbReference type="Pfam" id="PF14559">
    <property type="entry name" value="TPR_19"/>
    <property type="match status" value="1"/>
</dbReference>
<dbReference type="InterPro" id="IPR011990">
    <property type="entry name" value="TPR-like_helical_dom_sf"/>
</dbReference>
<dbReference type="InterPro" id="IPR019734">
    <property type="entry name" value="TPR_rpt"/>
</dbReference>
<feature type="repeat" description="TPR" evidence="3">
    <location>
        <begin position="17"/>
        <end position="50"/>
    </location>
</feature>
<evidence type="ECO:0000256" key="2">
    <source>
        <dbReference type="ARBA" id="ARBA00022803"/>
    </source>
</evidence>
<dbReference type="PANTHER" id="PTHR45586">
    <property type="entry name" value="TPR REPEAT-CONTAINING PROTEIN PA4667"/>
    <property type="match status" value="1"/>
</dbReference>
<name>A0A1Z8AL89_9FLAO</name>
<reference evidence="6" key="1">
    <citation type="journal article" date="2017" name="Proc. Natl. Acad. Sci. U.S.A.">
        <title>Simulation of Deepwater Horizon oil plume reveals substrate specialization within a complex community of hydrocarbon-degraders.</title>
        <authorList>
            <person name="Hu P."/>
            <person name="Dubinsky E.A."/>
            <person name="Probst A.J."/>
            <person name="Wang J."/>
            <person name="Sieber C.M.K."/>
            <person name="Tom L.M."/>
            <person name="Gardinali P."/>
            <person name="Banfield J.F."/>
            <person name="Atlas R.M."/>
            <person name="Andersen G.L."/>
        </authorList>
    </citation>
    <scope>NUCLEOTIDE SEQUENCE [LARGE SCALE GENOMIC DNA]</scope>
</reference>
<proteinExistence type="predicted"/>
<dbReference type="SMART" id="SM00028">
    <property type="entry name" value="TPR"/>
    <property type="match status" value="5"/>
</dbReference>
<dbReference type="InterPro" id="IPR051012">
    <property type="entry name" value="CellSynth/LPSAsmb/PSIAsmb"/>
</dbReference>
<evidence type="ECO:0000256" key="3">
    <source>
        <dbReference type="PROSITE-ProRule" id="PRU00339"/>
    </source>
</evidence>
<feature type="chain" id="PRO_5013006924" evidence="4">
    <location>
        <begin position="19"/>
        <end position="673"/>
    </location>
</feature>
<dbReference type="SUPFAM" id="SSF48452">
    <property type="entry name" value="TPR-like"/>
    <property type="match status" value="2"/>
</dbReference>
<feature type="signal peptide" evidence="4">
    <location>
        <begin position="1"/>
        <end position="18"/>
    </location>
</feature>
<organism evidence="5 6">
    <name type="scientific">Nonlabens dokdonensis</name>
    <dbReference type="NCBI Taxonomy" id="328515"/>
    <lineage>
        <taxon>Bacteria</taxon>
        <taxon>Pseudomonadati</taxon>
        <taxon>Bacteroidota</taxon>
        <taxon>Flavobacteriia</taxon>
        <taxon>Flavobacteriales</taxon>
        <taxon>Flavobacteriaceae</taxon>
        <taxon>Nonlabens</taxon>
    </lineage>
</organism>
<keyword evidence="2 3" id="KW-0802">TPR repeat</keyword>
<dbReference type="SUPFAM" id="SSF56935">
    <property type="entry name" value="Porins"/>
    <property type="match status" value="1"/>
</dbReference>
<dbReference type="EMBL" id="MAAX01000184">
    <property type="protein sequence ID" value="OUS11099.1"/>
    <property type="molecule type" value="Genomic_DNA"/>
</dbReference>
<accession>A0A1Z8AL89</accession>
<gene>
    <name evidence="5" type="ORF">A9Q93_11965</name>
</gene>
<dbReference type="Proteomes" id="UP000196102">
    <property type="component" value="Unassembled WGS sequence"/>
</dbReference>
<evidence type="ECO:0000256" key="1">
    <source>
        <dbReference type="ARBA" id="ARBA00022737"/>
    </source>
</evidence>
<dbReference type="Gene3D" id="1.25.40.10">
    <property type="entry name" value="Tetratricopeptide repeat domain"/>
    <property type="match status" value="2"/>
</dbReference>
<dbReference type="AlphaFoldDB" id="A0A1Z8AL89"/>
<evidence type="ECO:0000256" key="4">
    <source>
        <dbReference type="SAM" id="SignalP"/>
    </source>
</evidence>